<dbReference type="InterPro" id="IPR001296">
    <property type="entry name" value="Glyco_trans_1"/>
</dbReference>
<dbReference type="SUPFAM" id="SSF53756">
    <property type="entry name" value="UDP-Glycosyltransferase/glycogen phosphorylase"/>
    <property type="match status" value="1"/>
</dbReference>
<dbReference type="PANTHER" id="PTHR46401:SF2">
    <property type="entry name" value="GLYCOSYLTRANSFERASE WBBK-RELATED"/>
    <property type="match status" value="1"/>
</dbReference>
<dbReference type="CDD" id="cd03809">
    <property type="entry name" value="GT4_MtfB-like"/>
    <property type="match status" value="1"/>
</dbReference>
<accession>A0A2T2WUH2</accession>
<evidence type="ECO:0008006" key="6">
    <source>
        <dbReference type="Google" id="ProtNLM"/>
    </source>
</evidence>
<gene>
    <name evidence="4" type="ORF">C7B43_15875</name>
</gene>
<dbReference type="Pfam" id="PF13439">
    <property type="entry name" value="Glyco_transf_4"/>
    <property type="match status" value="1"/>
</dbReference>
<keyword evidence="1" id="KW-0808">Transferase</keyword>
<evidence type="ECO:0000313" key="4">
    <source>
        <dbReference type="EMBL" id="PSR25872.1"/>
    </source>
</evidence>
<evidence type="ECO:0000259" key="3">
    <source>
        <dbReference type="Pfam" id="PF13439"/>
    </source>
</evidence>
<organism evidence="4 5">
    <name type="scientific">Sulfobacillus benefaciens</name>
    <dbReference type="NCBI Taxonomy" id="453960"/>
    <lineage>
        <taxon>Bacteria</taxon>
        <taxon>Bacillati</taxon>
        <taxon>Bacillota</taxon>
        <taxon>Clostridia</taxon>
        <taxon>Eubacteriales</taxon>
        <taxon>Clostridiales Family XVII. Incertae Sedis</taxon>
        <taxon>Sulfobacillus</taxon>
    </lineage>
</organism>
<dbReference type="Proteomes" id="UP000242699">
    <property type="component" value="Unassembled WGS sequence"/>
</dbReference>
<evidence type="ECO:0000256" key="1">
    <source>
        <dbReference type="ARBA" id="ARBA00022679"/>
    </source>
</evidence>
<dbReference type="EMBL" id="PXYT01000048">
    <property type="protein sequence ID" value="PSR25872.1"/>
    <property type="molecule type" value="Genomic_DNA"/>
</dbReference>
<sequence>MLGAKVRNVVFVYSFLEHPKGGIGQYEFQLSKRLKQDAYTQLKISKIKAVRVPPFLRKLLFWNLKAFVENNPIWFDVPKDKLFIVHLSHQFMAISVPIIKIRGFFSRFTPKIVVTVHDLYDLETQWNPFLQDFGPKWKWSDRLVNYMMIKGIGLADHVIVDSNATKKTVLRLSPGIKDKISVVYLGHESSDNEVLKPVVKNPRQVLYVGSLHPRKNILTLVKAISLLRDQGYEVNLVVAGATRTTSIPDEIKNARGVQLLGEVTTTQIQGLYKTSSLFAFPSLSEGFGLPLIEAMSFGCPVLASDIPVFREVGEDAAVYVPPLSILEWARNVKKLLGDSSTLLSLSERGIHQARKFHWNTTYTETLRVYDYVMTK</sequence>
<evidence type="ECO:0000259" key="2">
    <source>
        <dbReference type="Pfam" id="PF00534"/>
    </source>
</evidence>
<comment type="caution">
    <text evidence="4">The sequence shown here is derived from an EMBL/GenBank/DDBJ whole genome shotgun (WGS) entry which is preliminary data.</text>
</comment>
<dbReference type="PANTHER" id="PTHR46401">
    <property type="entry name" value="GLYCOSYLTRANSFERASE WBBK-RELATED"/>
    <property type="match status" value="1"/>
</dbReference>
<dbReference type="Gene3D" id="3.40.50.2000">
    <property type="entry name" value="Glycogen Phosphorylase B"/>
    <property type="match status" value="2"/>
</dbReference>
<evidence type="ECO:0000313" key="5">
    <source>
        <dbReference type="Proteomes" id="UP000242699"/>
    </source>
</evidence>
<feature type="domain" description="Glycosyltransferase subfamily 4-like N-terminal" evidence="3">
    <location>
        <begin position="51"/>
        <end position="186"/>
    </location>
</feature>
<name>A0A2T2WUH2_9FIRM</name>
<proteinExistence type="predicted"/>
<dbReference type="InterPro" id="IPR028098">
    <property type="entry name" value="Glyco_trans_4-like_N"/>
</dbReference>
<dbReference type="GO" id="GO:0016757">
    <property type="term" value="F:glycosyltransferase activity"/>
    <property type="evidence" value="ECO:0007669"/>
    <property type="project" value="InterPro"/>
</dbReference>
<dbReference type="AlphaFoldDB" id="A0A2T2WUH2"/>
<dbReference type="Pfam" id="PF00534">
    <property type="entry name" value="Glycos_transf_1"/>
    <property type="match status" value="1"/>
</dbReference>
<protein>
    <recommendedName>
        <fullName evidence="6">Glycosyltransferase family 1 protein</fullName>
    </recommendedName>
</protein>
<reference evidence="4 5" key="1">
    <citation type="journal article" date="2014" name="BMC Genomics">
        <title>Comparison of environmental and isolate Sulfobacillus genomes reveals diverse carbon, sulfur, nitrogen, and hydrogen metabolisms.</title>
        <authorList>
            <person name="Justice N.B."/>
            <person name="Norman A."/>
            <person name="Brown C.T."/>
            <person name="Singh A."/>
            <person name="Thomas B.C."/>
            <person name="Banfield J.F."/>
        </authorList>
    </citation>
    <scope>NUCLEOTIDE SEQUENCE [LARGE SCALE GENOMIC DNA]</scope>
    <source>
        <strain evidence="4">AMDSBA1</strain>
    </source>
</reference>
<feature type="domain" description="Glycosyl transferase family 1" evidence="2">
    <location>
        <begin position="199"/>
        <end position="350"/>
    </location>
</feature>